<evidence type="ECO:0000313" key="6">
    <source>
        <dbReference type="Proteomes" id="UP000824782"/>
    </source>
</evidence>
<evidence type="ECO:0000256" key="3">
    <source>
        <dbReference type="ARBA" id="ARBA00023315"/>
    </source>
</evidence>
<proteinExistence type="inferred from homology"/>
<dbReference type="PANTHER" id="PTHR11786:SF3">
    <property type="entry name" value="ARYLAMINE N-ACETYLTRANSFERASE"/>
    <property type="match status" value="1"/>
</dbReference>
<dbReference type="InterPro" id="IPR053710">
    <property type="entry name" value="Arylamine_NAT_domain_sf"/>
</dbReference>
<keyword evidence="6" id="KW-1185">Reference proteome</keyword>
<reference evidence="5" key="1">
    <citation type="thesis" date="2020" institute="ProQuest LLC" country="789 East Eisenhower Parkway, Ann Arbor, MI, USA">
        <title>Comparative Genomics and Chromosome Evolution.</title>
        <authorList>
            <person name="Mudd A.B."/>
        </authorList>
    </citation>
    <scope>NUCLEOTIDE SEQUENCE</scope>
    <source>
        <strain evidence="5">237g6f4</strain>
        <tissue evidence="5">Blood</tissue>
    </source>
</reference>
<keyword evidence="3 4" id="KW-0012">Acyltransferase</keyword>
<protein>
    <recommendedName>
        <fullName evidence="2">arylamine N-acetyltransferase</fullName>
        <ecNumber evidence="2">2.3.1.5</ecNumber>
    </recommendedName>
</protein>
<sequence>MDLKLDPQRDLSKMDLNHYLRRVGITEFTAASIQPSLSTLRTLHHHHVHSVPFENLSVHSGEKILLDICWIFDKIVLRKRGGFCFENNSLFFWVLQQVGFQARMLSGRVRDPVTGVYGPPFDHMLLVVELEGRRWLCDVGFGEMITEPIPLEAGWEEEQDSGVYRLRVDGEEWFIERKDEEAWRSLYKFTLEERSSEEYREMCEFHQTDPSSFFLIRSLCTLQLPRARLTYMGHRLTSTEYMKGGGSVKTTRELSDEEIPGLLRDKFGIVLNRTLIPKDG</sequence>
<dbReference type="Gene3D" id="3.30.2140.20">
    <property type="match status" value="1"/>
</dbReference>
<accession>A0AAV6Z9T7</accession>
<dbReference type="Pfam" id="PF00797">
    <property type="entry name" value="Acetyltransf_2"/>
    <property type="match status" value="1"/>
</dbReference>
<comment type="caution">
    <text evidence="5">The sequence shown here is derived from an EMBL/GenBank/DDBJ whole genome shotgun (WGS) entry which is preliminary data.</text>
</comment>
<dbReference type="PANTHER" id="PTHR11786">
    <property type="entry name" value="N-HYDROXYARYLAMINE O-ACETYLTRANSFERASE"/>
    <property type="match status" value="1"/>
</dbReference>
<dbReference type="GO" id="GO:0004060">
    <property type="term" value="F:arylamine N-acetyltransferase activity"/>
    <property type="evidence" value="ECO:0007669"/>
    <property type="project" value="UniProtKB-EC"/>
</dbReference>
<dbReference type="Proteomes" id="UP000824782">
    <property type="component" value="Unassembled WGS sequence"/>
</dbReference>
<organism evidence="5 6">
    <name type="scientific">Engystomops pustulosus</name>
    <name type="common">Tungara frog</name>
    <name type="synonym">Physalaemus pustulosus</name>
    <dbReference type="NCBI Taxonomy" id="76066"/>
    <lineage>
        <taxon>Eukaryota</taxon>
        <taxon>Metazoa</taxon>
        <taxon>Chordata</taxon>
        <taxon>Craniata</taxon>
        <taxon>Vertebrata</taxon>
        <taxon>Euteleostomi</taxon>
        <taxon>Amphibia</taxon>
        <taxon>Batrachia</taxon>
        <taxon>Anura</taxon>
        <taxon>Neobatrachia</taxon>
        <taxon>Hyloidea</taxon>
        <taxon>Leptodactylidae</taxon>
        <taxon>Leiuperinae</taxon>
        <taxon>Engystomops</taxon>
    </lineage>
</organism>
<dbReference type="EMBL" id="WNYA01002579">
    <property type="protein sequence ID" value="KAG8544082.1"/>
    <property type="molecule type" value="Genomic_DNA"/>
</dbReference>
<name>A0AAV6Z9T7_ENGPU</name>
<keyword evidence="4" id="KW-0808">Transferase</keyword>
<evidence type="ECO:0000313" key="5">
    <source>
        <dbReference type="EMBL" id="KAG8544082.1"/>
    </source>
</evidence>
<evidence type="ECO:0000256" key="1">
    <source>
        <dbReference type="ARBA" id="ARBA00006547"/>
    </source>
</evidence>
<evidence type="ECO:0000256" key="2">
    <source>
        <dbReference type="ARBA" id="ARBA00012701"/>
    </source>
</evidence>
<dbReference type="InterPro" id="IPR038765">
    <property type="entry name" value="Papain-like_cys_pep_sf"/>
</dbReference>
<dbReference type="InterPro" id="IPR001447">
    <property type="entry name" value="Arylamine_N-AcTrfase"/>
</dbReference>
<dbReference type="AlphaFoldDB" id="A0AAV6Z9T7"/>
<gene>
    <name evidence="5" type="ORF">GDO81_023110</name>
</gene>
<comment type="similarity">
    <text evidence="1 4">Belongs to the arylamine N-acetyltransferase family.</text>
</comment>
<dbReference type="SUPFAM" id="SSF54001">
    <property type="entry name" value="Cysteine proteinases"/>
    <property type="match status" value="1"/>
</dbReference>
<evidence type="ECO:0000256" key="4">
    <source>
        <dbReference type="RuleBase" id="RU003452"/>
    </source>
</evidence>
<dbReference type="EC" id="2.3.1.5" evidence="2"/>
<dbReference type="PRINTS" id="PR01543">
    <property type="entry name" value="ANATRNSFRASE"/>
</dbReference>